<feature type="domain" description="CBS" evidence="4">
    <location>
        <begin position="122"/>
        <end position="179"/>
    </location>
</feature>
<accession>A0A937W4C6</accession>
<dbReference type="EMBL" id="VGLS01000901">
    <property type="protein sequence ID" value="MBM3226412.1"/>
    <property type="molecule type" value="Genomic_DNA"/>
</dbReference>
<dbReference type="InterPro" id="IPR005170">
    <property type="entry name" value="Transptr-assoc_dom"/>
</dbReference>
<dbReference type="InterPro" id="IPR046342">
    <property type="entry name" value="CBS_dom_sf"/>
</dbReference>
<gene>
    <name evidence="5" type="ORF">FJZ47_21825</name>
</gene>
<feature type="non-terminal residue" evidence="5">
    <location>
        <position position="1"/>
    </location>
</feature>
<reference evidence="5" key="1">
    <citation type="submission" date="2019-03" db="EMBL/GenBank/DDBJ databases">
        <title>Lake Tanganyika Metagenome-Assembled Genomes (MAGs).</title>
        <authorList>
            <person name="Tran P."/>
        </authorList>
    </citation>
    <scope>NUCLEOTIDE SEQUENCE</scope>
    <source>
        <strain evidence="5">K_DeepCast_65m_m2_066</strain>
    </source>
</reference>
<evidence type="ECO:0000313" key="5">
    <source>
        <dbReference type="EMBL" id="MBM3226412.1"/>
    </source>
</evidence>
<evidence type="ECO:0000256" key="2">
    <source>
        <dbReference type="ARBA" id="ARBA00023122"/>
    </source>
</evidence>
<dbReference type="GO" id="GO:0050660">
    <property type="term" value="F:flavin adenine dinucleotide binding"/>
    <property type="evidence" value="ECO:0007669"/>
    <property type="project" value="InterPro"/>
</dbReference>
<protein>
    <submittedName>
        <fullName evidence="5">HlyC/CorC family transporter</fullName>
    </submittedName>
</protein>
<dbReference type="Gene3D" id="3.10.580.10">
    <property type="entry name" value="CBS-domain"/>
    <property type="match status" value="1"/>
</dbReference>
<comment type="caution">
    <text evidence="5">The sequence shown here is derived from an EMBL/GenBank/DDBJ whole genome shotgun (WGS) entry which is preliminary data.</text>
</comment>
<proteinExistence type="predicted"/>
<dbReference type="Proteomes" id="UP000712673">
    <property type="component" value="Unassembled WGS sequence"/>
</dbReference>
<dbReference type="FunFam" id="3.10.580.10:FF:000002">
    <property type="entry name" value="Magnesium/cobalt efflux protein CorC"/>
    <property type="match status" value="1"/>
</dbReference>
<name>A0A937W4C6_UNCTE</name>
<evidence type="ECO:0000313" key="6">
    <source>
        <dbReference type="Proteomes" id="UP000712673"/>
    </source>
</evidence>
<dbReference type="InterPro" id="IPR000644">
    <property type="entry name" value="CBS_dom"/>
</dbReference>
<dbReference type="InterPro" id="IPR044751">
    <property type="entry name" value="Ion_transp-like_CBS"/>
</dbReference>
<sequence>FLRILGIRPPAHAERVHEPEELLLLLSESRKHGLVEESDAQMIAGVFDLAHTSVRQAMTPRTEIGAVERDWPLPRVIETIRRSGYSRLPVYDEDLDHIVGILLAKDVLDFFDTQVPFRMEQVMREPFFIPETMRVDVLMKALQERSAHMAIVVDEYGGTLGLVTLEDLIEEIVGEIFDEFDEDQMAAVVQATPEGHLNVPGDVSIEELNTRYHLTLPTGDYVTVAGLVLASLEHVPTVGEYVHIEGVTLRVLAMDHLRIERLEITLPSTESVEPSMPPDAVA</sequence>
<dbReference type="AlphaFoldDB" id="A0A937W4C6"/>
<feature type="domain" description="CBS" evidence="4">
    <location>
        <begin position="58"/>
        <end position="117"/>
    </location>
</feature>
<evidence type="ECO:0000256" key="3">
    <source>
        <dbReference type="PROSITE-ProRule" id="PRU00703"/>
    </source>
</evidence>
<dbReference type="CDD" id="cd04590">
    <property type="entry name" value="CBS_pair_CorC_HlyC_assoc"/>
    <property type="match status" value="1"/>
</dbReference>
<dbReference type="InterPro" id="IPR051676">
    <property type="entry name" value="UPF0053_domain"/>
</dbReference>
<dbReference type="InterPro" id="IPR016169">
    <property type="entry name" value="FAD-bd_PCMH_sub2"/>
</dbReference>
<dbReference type="SUPFAM" id="SSF54631">
    <property type="entry name" value="CBS-domain pair"/>
    <property type="match status" value="1"/>
</dbReference>
<dbReference type="SUPFAM" id="SSF56176">
    <property type="entry name" value="FAD-binding/transporter-associated domain-like"/>
    <property type="match status" value="1"/>
</dbReference>
<evidence type="ECO:0000259" key="4">
    <source>
        <dbReference type="PROSITE" id="PS51371"/>
    </source>
</evidence>
<dbReference type="PROSITE" id="PS51371">
    <property type="entry name" value="CBS"/>
    <property type="match status" value="2"/>
</dbReference>
<organism evidence="5 6">
    <name type="scientific">Tectimicrobiota bacterium</name>
    <dbReference type="NCBI Taxonomy" id="2528274"/>
    <lineage>
        <taxon>Bacteria</taxon>
        <taxon>Pseudomonadati</taxon>
        <taxon>Nitrospinota/Tectimicrobiota group</taxon>
        <taxon>Candidatus Tectimicrobiota</taxon>
    </lineage>
</organism>
<dbReference type="Pfam" id="PF03471">
    <property type="entry name" value="CorC_HlyC"/>
    <property type="match status" value="1"/>
</dbReference>
<dbReference type="SMART" id="SM01091">
    <property type="entry name" value="CorC_HlyC"/>
    <property type="match status" value="1"/>
</dbReference>
<dbReference type="InterPro" id="IPR036318">
    <property type="entry name" value="FAD-bd_PCMH-like_sf"/>
</dbReference>
<dbReference type="Gene3D" id="3.30.465.10">
    <property type="match status" value="1"/>
</dbReference>
<keyword evidence="1" id="KW-0677">Repeat</keyword>
<dbReference type="PANTHER" id="PTHR43099">
    <property type="entry name" value="UPF0053 PROTEIN YRKA"/>
    <property type="match status" value="1"/>
</dbReference>
<keyword evidence="2 3" id="KW-0129">CBS domain</keyword>
<evidence type="ECO:0000256" key="1">
    <source>
        <dbReference type="ARBA" id="ARBA00022737"/>
    </source>
</evidence>
<dbReference type="PANTHER" id="PTHR43099:SF5">
    <property type="entry name" value="HLYC_CORC FAMILY TRANSPORTER"/>
    <property type="match status" value="1"/>
</dbReference>
<dbReference type="SMART" id="SM00116">
    <property type="entry name" value="CBS"/>
    <property type="match status" value="2"/>
</dbReference>
<dbReference type="Pfam" id="PF00571">
    <property type="entry name" value="CBS"/>
    <property type="match status" value="2"/>
</dbReference>